<feature type="region of interest" description="Disordered" evidence="1">
    <location>
        <begin position="271"/>
        <end position="308"/>
    </location>
</feature>
<dbReference type="InParanoid" id="S2JP47"/>
<dbReference type="Proteomes" id="UP000014254">
    <property type="component" value="Unassembled WGS sequence"/>
</dbReference>
<dbReference type="VEuPathDB" id="FungiDB:HMPREF1544_00946"/>
<keyword evidence="2" id="KW-0812">Transmembrane</keyword>
<feature type="compositionally biased region" description="Low complexity" evidence="1">
    <location>
        <begin position="282"/>
        <end position="308"/>
    </location>
</feature>
<protein>
    <submittedName>
        <fullName evidence="3">Uncharacterized protein</fullName>
    </submittedName>
</protein>
<feature type="compositionally biased region" description="Low complexity" evidence="1">
    <location>
        <begin position="354"/>
        <end position="372"/>
    </location>
</feature>
<keyword evidence="4" id="KW-1185">Reference proteome</keyword>
<name>S2JP47_MUCC1</name>
<proteinExistence type="predicted"/>
<evidence type="ECO:0000313" key="3">
    <source>
        <dbReference type="EMBL" id="EPB92121.1"/>
    </source>
</evidence>
<evidence type="ECO:0000313" key="4">
    <source>
        <dbReference type="Proteomes" id="UP000014254"/>
    </source>
</evidence>
<dbReference type="AlphaFoldDB" id="S2JP47"/>
<gene>
    <name evidence="3" type="ORF">HMPREF1544_00946</name>
</gene>
<dbReference type="EMBL" id="KE123902">
    <property type="protein sequence ID" value="EPB92121.1"/>
    <property type="molecule type" value="Genomic_DNA"/>
</dbReference>
<reference evidence="4" key="1">
    <citation type="submission" date="2013-05" db="EMBL/GenBank/DDBJ databases">
        <title>The Genome sequence of Mucor circinelloides f. circinelloides 1006PhL.</title>
        <authorList>
            <consortium name="The Broad Institute Genomics Platform"/>
            <person name="Cuomo C."/>
            <person name="Earl A."/>
            <person name="Findley K."/>
            <person name="Lee S.C."/>
            <person name="Walker B."/>
            <person name="Young S."/>
            <person name="Zeng Q."/>
            <person name="Gargeya S."/>
            <person name="Fitzgerald M."/>
            <person name="Haas B."/>
            <person name="Abouelleil A."/>
            <person name="Allen A.W."/>
            <person name="Alvarado L."/>
            <person name="Arachchi H.M."/>
            <person name="Berlin A.M."/>
            <person name="Chapman S.B."/>
            <person name="Gainer-Dewar J."/>
            <person name="Goldberg J."/>
            <person name="Griggs A."/>
            <person name="Gujja S."/>
            <person name="Hansen M."/>
            <person name="Howarth C."/>
            <person name="Imamovic A."/>
            <person name="Ireland A."/>
            <person name="Larimer J."/>
            <person name="McCowan C."/>
            <person name="Murphy C."/>
            <person name="Pearson M."/>
            <person name="Poon T.W."/>
            <person name="Priest M."/>
            <person name="Roberts A."/>
            <person name="Saif S."/>
            <person name="Shea T."/>
            <person name="Sisk P."/>
            <person name="Sykes S."/>
            <person name="Wortman J."/>
            <person name="Nusbaum C."/>
            <person name="Birren B."/>
        </authorList>
    </citation>
    <scope>NUCLEOTIDE SEQUENCE [LARGE SCALE GENOMIC DNA]</scope>
    <source>
        <strain evidence="4">1006PhL</strain>
    </source>
</reference>
<feature type="transmembrane region" description="Helical" evidence="2">
    <location>
        <begin position="12"/>
        <end position="35"/>
    </location>
</feature>
<organism evidence="3 4">
    <name type="scientific">Mucor circinelloides f. circinelloides (strain 1006PhL)</name>
    <name type="common">Mucormycosis agent</name>
    <name type="synonym">Calyptromyces circinelloides</name>
    <dbReference type="NCBI Taxonomy" id="1220926"/>
    <lineage>
        <taxon>Eukaryota</taxon>
        <taxon>Fungi</taxon>
        <taxon>Fungi incertae sedis</taxon>
        <taxon>Mucoromycota</taxon>
        <taxon>Mucoromycotina</taxon>
        <taxon>Mucoromycetes</taxon>
        <taxon>Mucorales</taxon>
        <taxon>Mucorineae</taxon>
        <taxon>Mucoraceae</taxon>
        <taxon>Mucor</taxon>
    </lineage>
</organism>
<evidence type="ECO:0000256" key="1">
    <source>
        <dbReference type="SAM" id="MobiDB-lite"/>
    </source>
</evidence>
<accession>S2JP47</accession>
<dbReference type="OMA" id="LHQKKYF"/>
<sequence length="631" mass="71339">MGQILSSIGMRLPGYLQFIFTTIFPSLLLITQLYYICYVVNKQRDDAIHEQMRLHQKKYFEGLKDVHKILDAHENDKRDLLFNFQVQKGLTERAFKREMSFMLNLLTQHGYRIRITSAALDETTARINAAYKSFADNHHKVNNEIRGLVATNNVLIEKVDRLQFVSRDFVPASIKRACQSLNINKRSTTMRSQVTNSRKGFPSLNFGKKDNVLQAQAPSAVTGIAEMPTRNRSTGSNVKKSIRRSYDRVVNMKKRASLASMMSTLRSNLRPEQHLSDNTNNNNGVSYASTSSSNSNSGSEEVTNSSTLATTVSTSALESRIDSLYLAFSNQLKDINTKIDQLSSKVKKSRHSKATTTDASASGSSSQQTGDSAPLDLQVAILRGQVDGFHKEFIAMEKDYKKNIEALYRDIEAVSTKQKELEAENRSRWLKFDDFSRDSREQFAEIFGRYEAITAFHRKKIADVSNYSESNIRLLHDTTKRHHNSLASLARTLGELEKEINEAVPSDNPRTATNTAFHKKQQEEDPHLIAPPSPANFISHIESSLKSDKAILDHNSKKLHALQHQLGSSREAENLRVQRELVNKEMDNALKQIAFIKGKIDSEFESPPSLCQNGESSNAFNQRRGQFLRQV</sequence>
<keyword evidence="2" id="KW-0472">Membrane</keyword>
<feature type="region of interest" description="Disordered" evidence="1">
    <location>
        <begin position="342"/>
        <end position="372"/>
    </location>
</feature>
<evidence type="ECO:0000256" key="2">
    <source>
        <dbReference type="SAM" id="Phobius"/>
    </source>
</evidence>
<dbReference type="OrthoDB" id="2287008at2759"/>
<keyword evidence="2" id="KW-1133">Transmembrane helix</keyword>